<organism evidence="1 2">
    <name type="scientific">Clostridium aceticum</name>
    <dbReference type="NCBI Taxonomy" id="84022"/>
    <lineage>
        <taxon>Bacteria</taxon>
        <taxon>Bacillati</taxon>
        <taxon>Bacillota</taxon>
        <taxon>Clostridia</taxon>
        <taxon>Eubacteriales</taxon>
        <taxon>Clostridiaceae</taxon>
        <taxon>Clostridium</taxon>
    </lineage>
</organism>
<dbReference type="EMBL" id="CP009687">
    <property type="protein sequence ID" value="AKL97325.1"/>
    <property type="molecule type" value="Genomic_DNA"/>
</dbReference>
<keyword evidence="2" id="KW-1185">Reference proteome</keyword>
<gene>
    <name evidence="1" type="ORF">CACET_c38970</name>
</gene>
<name>A0A0G3WHF0_9CLOT</name>
<proteinExistence type="predicted"/>
<dbReference type="RefSeq" id="WP_158386139.1">
    <property type="nucleotide sequence ID" value="NZ_CP009687.1"/>
</dbReference>
<dbReference type="AlphaFoldDB" id="A0A0G3WHF0"/>
<dbReference type="KEGG" id="cace:CACET_c38970"/>
<accession>A0A0G3WHF0</accession>
<sequence length="45" mass="5004">MKLGVFIAWISGLWYTIISKVCMSKQDVPMAPQALYGMILEEAIG</sequence>
<dbReference type="STRING" id="84022.CACET_c38970"/>
<evidence type="ECO:0000313" key="2">
    <source>
        <dbReference type="Proteomes" id="UP000035704"/>
    </source>
</evidence>
<reference evidence="1 2" key="1">
    <citation type="submission" date="2014-10" db="EMBL/GenBank/DDBJ databases">
        <title>Genome sequence of Clostridium aceticum DSM 1496.</title>
        <authorList>
            <person name="Poehlein A."/>
            <person name="Schiel-Bengelsdorf B."/>
            <person name="Gottschalk G."/>
            <person name="Duerre P."/>
            <person name="Daniel R."/>
        </authorList>
    </citation>
    <scope>NUCLEOTIDE SEQUENCE [LARGE SCALE GENOMIC DNA]</scope>
    <source>
        <strain evidence="1 2">DSM 1496</strain>
    </source>
</reference>
<evidence type="ECO:0000313" key="1">
    <source>
        <dbReference type="EMBL" id="AKL97325.1"/>
    </source>
</evidence>
<protein>
    <submittedName>
        <fullName evidence="1">Uncharacterized protein</fullName>
    </submittedName>
</protein>
<dbReference type="Proteomes" id="UP000035704">
    <property type="component" value="Chromosome"/>
</dbReference>
<dbReference type="PATRIC" id="fig|84022.6.peg.3983"/>